<evidence type="ECO:0008006" key="4">
    <source>
        <dbReference type="Google" id="ProtNLM"/>
    </source>
</evidence>
<evidence type="ECO:0000256" key="1">
    <source>
        <dbReference type="SAM" id="Phobius"/>
    </source>
</evidence>
<evidence type="ECO:0000313" key="3">
    <source>
        <dbReference type="Proteomes" id="UP000675664"/>
    </source>
</evidence>
<comment type="caution">
    <text evidence="2">The sequence shown here is derived from an EMBL/GenBank/DDBJ whole genome shotgun (WGS) entry which is preliminary data.</text>
</comment>
<dbReference type="RefSeq" id="WP_227019702.1">
    <property type="nucleotide sequence ID" value="NZ_JAGSND010000014.1"/>
</dbReference>
<dbReference type="AlphaFoldDB" id="A0A8J7W5P8"/>
<gene>
    <name evidence="2" type="ORF">KCX82_16915</name>
</gene>
<evidence type="ECO:0000313" key="2">
    <source>
        <dbReference type="EMBL" id="MBR0599568.1"/>
    </source>
</evidence>
<keyword evidence="1" id="KW-0472">Membrane</keyword>
<keyword evidence="1" id="KW-0812">Transmembrane</keyword>
<feature type="transmembrane region" description="Helical" evidence="1">
    <location>
        <begin position="62"/>
        <end position="83"/>
    </location>
</feature>
<name>A0A8J7W5P8_9FIRM</name>
<reference evidence="2" key="2">
    <citation type="submission" date="2021-04" db="EMBL/GenBank/DDBJ databases">
        <authorList>
            <person name="Liu J."/>
        </authorList>
    </citation>
    <scope>NUCLEOTIDE SEQUENCE</scope>
    <source>
        <strain evidence="2">BAD-6</strain>
    </source>
</reference>
<keyword evidence="1" id="KW-1133">Transmembrane helix</keyword>
<organism evidence="2 3">
    <name type="scientific">Sinanaerobacter chloroacetimidivorans</name>
    <dbReference type="NCBI Taxonomy" id="2818044"/>
    <lineage>
        <taxon>Bacteria</taxon>
        <taxon>Bacillati</taxon>
        <taxon>Bacillota</taxon>
        <taxon>Clostridia</taxon>
        <taxon>Peptostreptococcales</taxon>
        <taxon>Anaerovoracaceae</taxon>
        <taxon>Sinanaerobacter</taxon>
    </lineage>
</organism>
<accession>A0A8J7W5P8</accession>
<proteinExistence type="predicted"/>
<sequence>MAERNSFEKELKKTLAKAMEDEESPSLDFYADLKYIEVSPEYIARSIVNSRRKNEKRKVSRAASVAAASFMILAVSSAIAILISSNPVDAIKSKLERQFIKVRNVLVIKDDNPAQIDTMGGVEKEIEDWKDIGNAKKFLQELFVPGYIPEGYEFQSLKIKKDGEIGYYAKYQFINSEGSLLSINQYYTEDEPDTVVTNANKMIETNAGNVYITVDEFTETIIGTFFAGNDKIVISGAISEAEIETLCNSIQ</sequence>
<reference evidence="2" key="1">
    <citation type="submission" date="2021-04" db="EMBL/GenBank/DDBJ databases">
        <title>Sinoanaerobacter chloroacetimidivorans sp. nov., an obligate anaerobic bacterium isolated from anaerobic sludge.</title>
        <authorList>
            <person name="Bao Y."/>
        </authorList>
    </citation>
    <scope>NUCLEOTIDE SEQUENCE</scope>
    <source>
        <strain evidence="2">BAD-6</strain>
    </source>
</reference>
<keyword evidence="3" id="KW-1185">Reference proteome</keyword>
<protein>
    <recommendedName>
        <fullName evidence="4">DUF4367 domain-containing protein</fullName>
    </recommendedName>
</protein>
<dbReference type="EMBL" id="JAGSND010000014">
    <property type="protein sequence ID" value="MBR0599568.1"/>
    <property type="molecule type" value="Genomic_DNA"/>
</dbReference>
<dbReference type="Proteomes" id="UP000675664">
    <property type="component" value="Unassembled WGS sequence"/>
</dbReference>